<proteinExistence type="predicted"/>
<protein>
    <submittedName>
        <fullName evidence="1">Uncharacterized protein</fullName>
    </submittedName>
</protein>
<accession>A0A9W6RB47</accession>
<dbReference type="EMBL" id="BSTI01000027">
    <property type="protein sequence ID" value="GLY70862.1"/>
    <property type="molecule type" value="Genomic_DNA"/>
</dbReference>
<dbReference type="AlphaFoldDB" id="A0A9W6RB47"/>
<reference evidence="1" key="1">
    <citation type="submission" date="2023-03" db="EMBL/GenBank/DDBJ databases">
        <title>Amycolatopsis taiwanensis NBRC 103393.</title>
        <authorList>
            <person name="Ichikawa N."/>
            <person name="Sato H."/>
            <person name="Tonouchi N."/>
        </authorList>
    </citation>
    <scope>NUCLEOTIDE SEQUENCE</scope>
    <source>
        <strain evidence="1">NBRC 103393</strain>
    </source>
</reference>
<name>A0A9W6RB47_9PSEU</name>
<comment type="caution">
    <text evidence="1">The sequence shown here is derived from an EMBL/GenBank/DDBJ whole genome shotgun (WGS) entry which is preliminary data.</text>
</comment>
<keyword evidence="2" id="KW-1185">Reference proteome</keyword>
<evidence type="ECO:0000313" key="1">
    <source>
        <dbReference type="EMBL" id="GLY70862.1"/>
    </source>
</evidence>
<organism evidence="1 2">
    <name type="scientific">Amycolatopsis taiwanensis</name>
    <dbReference type="NCBI Taxonomy" id="342230"/>
    <lineage>
        <taxon>Bacteria</taxon>
        <taxon>Bacillati</taxon>
        <taxon>Actinomycetota</taxon>
        <taxon>Actinomycetes</taxon>
        <taxon>Pseudonocardiales</taxon>
        <taxon>Pseudonocardiaceae</taxon>
        <taxon>Amycolatopsis</taxon>
    </lineage>
</organism>
<evidence type="ECO:0000313" key="2">
    <source>
        <dbReference type="Proteomes" id="UP001165136"/>
    </source>
</evidence>
<dbReference type="Proteomes" id="UP001165136">
    <property type="component" value="Unassembled WGS sequence"/>
</dbReference>
<sequence>MFCSPILSPRLEVVGAGLVGGPGRAWMIRRHAGVRDIAALERMLEKLTALAGIVKDEESLA</sequence>
<gene>
    <name evidence="1" type="ORF">Atai01_74810</name>
</gene>